<dbReference type="PRINTS" id="PR00176">
    <property type="entry name" value="NANEUSMPORT"/>
</dbReference>
<feature type="compositionally biased region" description="Basic and acidic residues" evidence="9">
    <location>
        <begin position="28"/>
        <end position="37"/>
    </location>
</feature>
<feature type="transmembrane region" description="Helical" evidence="10">
    <location>
        <begin position="277"/>
        <end position="297"/>
    </location>
</feature>
<evidence type="ECO:0000256" key="6">
    <source>
        <dbReference type="PIRSR" id="PIRSR600175-1"/>
    </source>
</evidence>
<keyword evidence="5 10" id="KW-0472">Membrane</keyword>
<feature type="transmembrane region" description="Helical" evidence="10">
    <location>
        <begin position="106"/>
        <end position="128"/>
    </location>
</feature>
<accession>A0A813M777</accession>
<feature type="transmembrane region" description="Helical" evidence="10">
    <location>
        <begin position="526"/>
        <end position="545"/>
    </location>
</feature>
<keyword evidence="8" id="KW-0769">Symport</keyword>
<evidence type="ECO:0000313" key="12">
    <source>
        <dbReference type="Proteomes" id="UP000663879"/>
    </source>
</evidence>
<feature type="binding site" evidence="6">
    <location>
        <position position="85"/>
    </location>
    <ligand>
        <name>Na(+)</name>
        <dbReference type="ChEBI" id="CHEBI:29101"/>
        <label>1</label>
    </ligand>
</feature>
<dbReference type="Pfam" id="PF00209">
    <property type="entry name" value="SNF"/>
    <property type="match status" value="1"/>
</dbReference>
<feature type="disulfide bond" evidence="7">
    <location>
        <begin position="191"/>
        <end position="200"/>
    </location>
</feature>
<keyword evidence="4 10" id="KW-1133">Transmembrane helix</keyword>
<feature type="transmembrane region" description="Helical" evidence="10">
    <location>
        <begin position="149"/>
        <end position="176"/>
    </location>
</feature>
<feature type="binding site" evidence="6">
    <location>
        <position position="394"/>
    </location>
    <ligand>
        <name>Na(+)</name>
        <dbReference type="ChEBI" id="CHEBI:29101"/>
        <label>1</label>
    </ligand>
</feature>
<evidence type="ECO:0000256" key="5">
    <source>
        <dbReference type="ARBA" id="ARBA00023136"/>
    </source>
</evidence>
<dbReference type="PANTHER" id="PTHR11616">
    <property type="entry name" value="SODIUM/CHLORIDE DEPENDENT TRANSPORTER"/>
    <property type="match status" value="1"/>
</dbReference>
<comment type="subcellular location">
    <subcellularLocation>
        <location evidence="1">Membrane</location>
        <topology evidence="1">Multi-pass membrane protein</topology>
    </subcellularLocation>
</comment>
<dbReference type="GO" id="GO:0046872">
    <property type="term" value="F:metal ion binding"/>
    <property type="evidence" value="ECO:0007669"/>
    <property type="project" value="UniProtKB-KW"/>
</dbReference>
<comment type="caution">
    <text evidence="11">The sequence shown here is derived from an EMBL/GenBank/DDBJ whole genome shotgun (WGS) entry which is preliminary data.</text>
</comment>
<feature type="transmembrane region" description="Helical" evidence="10">
    <location>
        <begin position="566"/>
        <end position="592"/>
    </location>
</feature>
<name>A0A813M777_9BILA</name>
<evidence type="ECO:0000256" key="9">
    <source>
        <dbReference type="SAM" id="MobiDB-lite"/>
    </source>
</evidence>
<dbReference type="Proteomes" id="UP000663879">
    <property type="component" value="Unassembled WGS sequence"/>
</dbReference>
<feature type="binding site" evidence="6">
    <location>
        <position position="459"/>
    </location>
    <ligand>
        <name>Na(+)</name>
        <dbReference type="ChEBI" id="CHEBI:29101"/>
        <label>1</label>
    </ligand>
</feature>
<protein>
    <recommendedName>
        <fullName evidence="8">Transporter</fullName>
    </recommendedName>
</protein>
<dbReference type="InterPro" id="IPR037272">
    <property type="entry name" value="SNS_sf"/>
</dbReference>
<dbReference type="EMBL" id="CAJNOC010000027">
    <property type="protein sequence ID" value="CAF0707877.1"/>
    <property type="molecule type" value="Genomic_DNA"/>
</dbReference>
<reference evidence="11" key="1">
    <citation type="submission" date="2021-02" db="EMBL/GenBank/DDBJ databases">
        <authorList>
            <person name="Nowell W R."/>
        </authorList>
    </citation>
    <scope>NUCLEOTIDE SEQUENCE</scope>
    <source>
        <strain evidence="11">Ploen Becks lab</strain>
    </source>
</reference>
<comment type="similarity">
    <text evidence="8">Belongs to the sodium:neurotransmitter symporter (SNF) (TC 2.A.22) family.</text>
</comment>
<feature type="transmembrane region" description="Helical" evidence="10">
    <location>
        <begin position="612"/>
        <end position="634"/>
    </location>
</feature>
<evidence type="ECO:0000256" key="7">
    <source>
        <dbReference type="PIRSR" id="PIRSR600175-2"/>
    </source>
</evidence>
<keyword evidence="6" id="KW-0479">Metal-binding</keyword>
<evidence type="ECO:0000256" key="2">
    <source>
        <dbReference type="ARBA" id="ARBA00022448"/>
    </source>
</evidence>
<keyword evidence="7" id="KW-1015">Disulfide bond</keyword>
<evidence type="ECO:0000256" key="1">
    <source>
        <dbReference type="ARBA" id="ARBA00004141"/>
    </source>
</evidence>
<dbReference type="InterPro" id="IPR000175">
    <property type="entry name" value="Na/ntran_symport"/>
</dbReference>
<organism evidence="11 12">
    <name type="scientific">Brachionus calyciflorus</name>
    <dbReference type="NCBI Taxonomy" id="104777"/>
    <lineage>
        <taxon>Eukaryota</taxon>
        <taxon>Metazoa</taxon>
        <taxon>Spiralia</taxon>
        <taxon>Gnathifera</taxon>
        <taxon>Rotifera</taxon>
        <taxon>Eurotatoria</taxon>
        <taxon>Monogononta</taxon>
        <taxon>Pseudotrocha</taxon>
        <taxon>Ploima</taxon>
        <taxon>Brachionidae</taxon>
        <taxon>Brachionus</taxon>
    </lineage>
</organism>
<sequence>MIVDKIISNSFNEIPKKNDTPSSISSKSIEKSDDISSESKLEPINYIHLPWQNESEKDQSKKSKIKERETWKGKFDFFLSALAYAVGLGAVWRFPYLCYKNGGGVFLIPYFIFLITIGIPLVFLELSVGQFTSSGPLTCWRMTPFFRGIGLSMNIVNGYLCIYYNIILAYSIYFLYYTVKNLANDLPWQNCNPLWSSSNCLDEKNTLNLTIIKCTDKYLKCNDGNCYEKFTTTNVLMNCSSTNLTSLGIWKSAFPSQDFWNKIILEKSDSINETGNLVWQLVLALFVSWVFVYFMVLNGIKVSGKLVYFTALFPYVILLILGIRGWTLPGADIGIKYYIYPDLSRLKDYTVWTDAAIQLFFTLNVAYGGLVTLSSYNNFNTNILRDTILVTVSNCFTSIFAGFVIFAYMGYISFKTGHEISDVIQAGQGLAYVVYPFAVTTIKGAHLWAILFFLMMLILGLDTMMASVETLITSLFDIIPKLKKTKMRRMMSVTFICMVLFLSGFIFCFQSGTYWVEIFDSYSGNWGILLVAFLECISITCFYGYDKFKRDIGAMLGREVVESKWFLFWKIMWNYLTPLILLGICIFTWIGFKGLESNGYIFPDWSNLFGNLLSASTLSGVFIWNFFSIFEIIFIKRKPLRTLFVPDQGWKPLKIENQIMVNIIHQEEISKRANKGKTNEGFDVVEIEKF</sequence>
<dbReference type="GO" id="GO:0005886">
    <property type="term" value="C:plasma membrane"/>
    <property type="evidence" value="ECO:0007669"/>
    <property type="project" value="TreeGrafter"/>
</dbReference>
<feature type="binding site" evidence="6">
    <location>
        <position position="462"/>
    </location>
    <ligand>
        <name>Na(+)</name>
        <dbReference type="ChEBI" id="CHEBI:29101"/>
        <label>1</label>
    </ligand>
</feature>
<evidence type="ECO:0000256" key="10">
    <source>
        <dbReference type="SAM" id="Phobius"/>
    </source>
</evidence>
<dbReference type="OrthoDB" id="6581954at2759"/>
<dbReference type="GO" id="GO:0015375">
    <property type="term" value="F:glycine:sodium symporter activity"/>
    <property type="evidence" value="ECO:0007669"/>
    <property type="project" value="TreeGrafter"/>
</dbReference>
<feature type="binding site" evidence="6">
    <location>
        <position position="86"/>
    </location>
    <ligand>
        <name>Na(+)</name>
        <dbReference type="ChEBI" id="CHEBI:29101"/>
        <label>1</label>
    </ligand>
</feature>
<dbReference type="SUPFAM" id="SSF161070">
    <property type="entry name" value="SNF-like"/>
    <property type="match status" value="1"/>
</dbReference>
<feature type="transmembrane region" description="Helical" evidence="10">
    <location>
        <begin position="75"/>
        <end position="94"/>
    </location>
</feature>
<dbReference type="PROSITE" id="PS00610">
    <property type="entry name" value="NA_NEUROTRAN_SYMP_1"/>
    <property type="match status" value="1"/>
</dbReference>
<keyword evidence="2 8" id="KW-0813">Transport</keyword>
<feature type="transmembrane region" description="Helical" evidence="10">
    <location>
        <begin position="493"/>
        <end position="514"/>
    </location>
</feature>
<proteinExistence type="inferred from homology"/>
<keyword evidence="12" id="KW-1185">Reference proteome</keyword>
<gene>
    <name evidence="11" type="ORF">OXX778_LOCUS545</name>
</gene>
<feature type="transmembrane region" description="Helical" evidence="10">
    <location>
        <begin position="306"/>
        <end position="326"/>
    </location>
</feature>
<evidence type="ECO:0000256" key="3">
    <source>
        <dbReference type="ARBA" id="ARBA00022692"/>
    </source>
</evidence>
<keyword evidence="3 8" id="KW-0812">Transmembrane</keyword>
<evidence type="ECO:0000313" key="11">
    <source>
        <dbReference type="EMBL" id="CAF0707877.1"/>
    </source>
</evidence>
<feature type="region of interest" description="Disordered" evidence="9">
    <location>
        <begin position="1"/>
        <end position="37"/>
    </location>
</feature>
<feature type="transmembrane region" description="Helical" evidence="10">
    <location>
        <begin position="388"/>
        <end position="411"/>
    </location>
</feature>
<keyword evidence="6" id="KW-0915">Sodium</keyword>
<dbReference type="PANTHER" id="PTHR11616:SF240">
    <property type="entry name" value="BLOATED TUBULES, ISOFORM B-RELATED"/>
    <property type="match status" value="1"/>
</dbReference>
<dbReference type="PROSITE" id="PS50267">
    <property type="entry name" value="NA_NEUROTRAN_SYMP_3"/>
    <property type="match status" value="1"/>
</dbReference>
<evidence type="ECO:0000256" key="4">
    <source>
        <dbReference type="ARBA" id="ARBA00022989"/>
    </source>
</evidence>
<feature type="transmembrane region" description="Helical" evidence="10">
    <location>
        <begin position="355"/>
        <end position="376"/>
    </location>
</feature>
<evidence type="ECO:0000256" key="8">
    <source>
        <dbReference type="RuleBase" id="RU003732"/>
    </source>
</evidence>
<dbReference type="AlphaFoldDB" id="A0A813M777"/>